<evidence type="ECO:0000313" key="2">
    <source>
        <dbReference type="Proteomes" id="UP001196097"/>
    </source>
</evidence>
<accession>A0ACD5ILZ4</accession>
<dbReference type="EMBL" id="CP130946">
    <property type="protein sequence ID" value="XRP73749.1"/>
    <property type="molecule type" value="Genomic_DNA"/>
</dbReference>
<sequence>MALPEGIQARVIHILEMIEQVGLEQVHEPHIKHLEDKLWEIRAKAPDGIGRAVYITASGRRLVILHAFVKKTQKTPKQVLEIARQRAREVRK</sequence>
<dbReference type="Proteomes" id="UP001196097">
    <property type="component" value="Chromosome"/>
</dbReference>
<keyword evidence="2" id="KW-1185">Reference proteome</keyword>
<reference evidence="1 2" key="1">
    <citation type="journal article" date="2021" name="ISME J.">
        <title>Genomic evolution of the class Acidithiobacillia: deep-branching Proteobacteria living in extreme acidic conditions.</title>
        <authorList>
            <person name="Moya-Beltran A."/>
            <person name="Beard S."/>
            <person name="Rojas-Villalobos C."/>
            <person name="Issotta F."/>
            <person name="Gallardo Y."/>
            <person name="Ulloa R."/>
            <person name="Giaveno A."/>
            <person name="Degli Esposti M."/>
            <person name="Johnson D.B."/>
            <person name="Quatrini R."/>
        </authorList>
    </citation>
    <scope>NUCLEOTIDE SEQUENCE [LARGE SCALE GENOMIC DNA]</scope>
    <source>
        <strain evidence="1 2">CF3</strain>
    </source>
</reference>
<name>A0ACD5ILZ4_9PROT</name>
<gene>
    <name evidence="1" type="ORF">HF292_003620</name>
</gene>
<proteinExistence type="predicted"/>
<protein>
    <submittedName>
        <fullName evidence="1">Type II toxin-antitoxin system RelE/ParE family toxin</fullName>
    </submittedName>
</protein>
<organism evidence="1 2">
    <name type="scientific">Acidithiobacillus ferruginosus</name>
    <dbReference type="NCBI Taxonomy" id="3063951"/>
    <lineage>
        <taxon>Bacteria</taxon>
        <taxon>Pseudomonadati</taxon>
        <taxon>Pseudomonadota</taxon>
        <taxon>Acidithiobacillia</taxon>
        <taxon>Acidithiobacillales</taxon>
        <taxon>Acidithiobacillaceae</taxon>
        <taxon>Acidithiobacillus</taxon>
    </lineage>
</organism>
<evidence type="ECO:0000313" key="1">
    <source>
        <dbReference type="EMBL" id="XRP73749.1"/>
    </source>
</evidence>